<dbReference type="GeneID" id="36581092"/>
<gene>
    <name evidence="1" type="ORF">K444DRAFT_481938</name>
</gene>
<dbReference type="InParanoid" id="A0A2J6T4U0"/>
<proteinExistence type="predicted"/>
<dbReference type="PANTHER" id="PTHR37048:SF2">
    <property type="entry name" value="QUESTIONABLE PROTEIN"/>
    <property type="match status" value="1"/>
</dbReference>
<name>A0A2J6T4U0_9HELO</name>
<dbReference type="AlphaFoldDB" id="A0A2J6T4U0"/>
<keyword evidence="2" id="KW-1185">Reference proteome</keyword>
<organism evidence="1 2">
    <name type="scientific">Hyaloscypha bicolor E</name>
    <dbReference type="NCBI Taxonomy" id="1095630"/>
    <lineage>
        <taxon>Eukaryota</taxon>
        <taxon>Fungi</taxon>
        <taxon>Dikarya</taxon>
        <taxon>Ascomycota</taxon>
        <taxon>Pezizomycotina</taxon>
        <taxon>Leotiomycetes</taxon>
        <taxon>Helotiales</taxon>
        <taxon>Hyaloscyphaceae</taxon>
        <taxon>Hyaloscypha</taxon>
        <taxon>Hyaloscypha bicolor</taxon>
    </lineage>
</organism>
<protein>
    <submittedName>
        <fullName evidence="1">Uncharacterized protein</fullName>
    </submittedName>
</protein>
<feature type="non-terminal residue" evidence="1">
    <location>
        <position position="1"/>
    </location>
</feature>
<dbReference type="PANTHER" id="PTHR37048">
    <property type="entry name" value="QUESTIONABLE PROTEIN"/>
    <property type="match status" value="1"/>
</dbReference>
<dbReference type="OrthoDB" id="3537171at2759"/>
<dbReference type="STRING" id="1095630.A0A2J6T4U0"/>
<evidence type="ECO:0000313" key="2">
    <source>
        <dbReference type="Proteomes" id="UP000235371"/>
    </source>
</evidence>
<reference evidence="1 2" key="1">
    <citation type="submission" date="2016-04" db="EMBL/GenBank/DDBJ databases">
        <title>A degradative enzymes factory behind the ericoid mycorrhizal symbiosis.</title>
        <authorList>
            <consortium name="DOE Joint Genome Institute"/>
            <person name="Martino E."/>
            <person name="Morin E."/>
            <person name="Grelet G."/>
            <person name="Kuo A."/>
            <person name="Kohler A."/>
            <person name="Daghino S."/>
            <person name="Barry K."/>
            <person name="Choi C."/>
            <person name="Cichocki N."/>
            <person name="Clum A."/>
            <person name="Copeland A."/>
            <person name="Hainaut M."/>
            <person name="Haridas S."/>
            <person name="Labutti K."/>
            <person name="Lindquist E."/>
            <person name="Lipzen A."/>
            <person name="Khouja H.-R."/>
            <person name="Murat C."/>
            <person name="Ohm R."/>
            <person name="Olson A."/>
            <person name="Spatafora J."/>
            <person name="Veneault-Fourrey C."/>
            <person name="Henrissat B."/>
            <person name="Grigoriev I."/>
            <person name="Martin F."/>
            <person name="Perotto S."/>
        </authorList>
    </citation>
    <scope>NUCLEOTIDE SEQUENCE [LARGE SCALE GENOMIC DNA]</scope>
    <source>
        <strain evidence="1 2">E</strain>
    </source>
</reference>
<dbReference type="EMBL" id="KZ613837">
    <property type="protein sequence ID" value="PMD58039.1"/>
    <property type="molecule type" value="Genomic_DNA"/>
</dbReference>
<feature type="non-terminal residue" evidence="1">
    <location>
        <position position="148"/>
    </location>
</feature>
<evidence type="ECO:0000313" key="1">
    <source>
        <dbReference type="EMBL" id="PMD58039.1"/>
    </source>
</evidence>
<accession>A0A2J6T4U0</accession>
<sequence length="148" mass="16464">LKPEDASKILPGVVMFLPPPKIIPKGAFTDSELLDGAFNHPVVVLSIPVDVQYNSHVEIAIHVASKGMKYNTGNLAAHRLGYLRVATESKPFAKDTLKLRNGKAMKRDFCYVNVKKSYMIELQALAQYGFKEPVDAYRLTAHSLKTLH</sequence>
<dbReference type="Proteomes" id="UP000235371">
    <property type="component" value="Unassembled WGS sequence"/>
</dbReference>
<dbReference type="RefSeq" id="XP_024734943.1">
    <property type="nucleotide sequence ID" value="XM_024873012.1"/>
</dbReference>